<dbReference type="RefSeq" id="WP_012843524.1">
    <property type="nucleotide sequence ID" value="NC_013501.1"/>
</dbReference>
<evidence type="ECO:0000313" key="1">
    <source>
        <dbReference type="EMBL" id="ACY47912.1"/>
    </source>
</evidence>
<accession>D0MHF4</accession>
<organism evidence="1 2">
    <name type="scientific">Rhodothermus marinus (strain ATCC 43812 / DSM 4252 / R-10)</name>
    <name type="common">Rhodothermus obamensis</name>
    <dbReference type="NCBI Taxonomy" id="518766"/>
    <lineage>
        <taxon>Bacteria</taxon>
        <taxon>Pseudomonadati</taxon>
        <taxon>Rhodothermota</taxon>
        <taxon>Rhodothermia</taxon>
        <taxon>Rhodothermales</taxon>
        <taxon>Rhodothermaceae</taxon>
        <taxon>Rhodothermus</taxon>
    </lineage>
</organism>
<protein>
    <submittedName>
        <fullName evidence="1">Uncharacterized protein</fullName>
    </submittedName>
</protein>
<dbReference type="KEGG" id="rmr:Rmar_1018"/>
<reference evidence="1 2" key="1">
    <citation type="journal article" date="2009" name="Stand. Genomic Sci.">
        <title>Complete genome sequence of Rhodothermus marinus type strain (R-10).</title>
        <authorList>
            <person name="Nolan M."/>
            <person name="Tindall B.J."/>
            <person name="Pomrenke H."/>
            <person name="Lapidus A."/>
            <person name="Copeland A."/>
            <person name="Glavina Del Rio T."/>
            <person name="Lucas S."/>
            <person name="Chen F."/>
            <person name="Tice H."/>
            <person name="Cheng J.F."/>
            <person name="Saunders E."/>
            <person name="Han C."/>
            <person name="Bruce D."/>
            <person name="Goodwin L."/>
            <person name="Chain P."/>
            <person name="Pitluck S."/>
            <person name="Ovchinikova G."/>
            <person name="Pati A."/>
            <person name="Ivanova N."/>
            <person name="Mavromatis K."/>
            <person name="Chen A."/>
            <person name="Palaniappan K."/>
            <person name="Land M."/>
            <person name="Hauser L."/>
            <person name="Chang Y.J."/>
            <person name="Jeffries C.D."/>
            <person name="Brettin T."/>
            <person name="Goker M."/>
            <person name="Bristow J."/>
            <person name="Eisen J.A."/>
            <person name="Markowitz V."/>
            <person name="Hugenholtz P."/>
            <person name="Kyrpides N.C."/>
            <person name="Klenk H.P."/>
            <person name="Detter J.C."/>
        </authorList>
    </citation>
    <scope>NUCLEOTIDE SEQUENCE [LARGE SCALE GENOMIC DNA]</scope>
    <source>
        <strain evidence="2">ATCC 43812 / DSM 4252 / R-10</strain>
    </source>
</reference>
<dbReference type="EMBL" id="CP001807">
    <property type="protein sequence ID" value="ACY47912.1"/>
    <property type="molecule type" value="Genomic_DNA"/>
</dbReference>
<sequence>MEMLDLRLTPWRHVRREDLRRAANAGGGDDPAWDLIVDALRVPEAISLVLLFGGQRIYVQSLAQLRAGRITTHGRQVAATLGLPVWRRIVKALGGSGSEIYVPVPKAVFQATAARLLDEGWPEIQVRTVFGFSEAEVRGAIRRFGRAQPVAEG</sequence>
<name>D0MHF4_RHOM4</name>
<dbReference type="HOGENOM" id="CLU_1711845_0_0_10"/>
<dbReference type="AlphaFoldDB" id="D0MHF4"/>
<dbReference type="Proteomes" id="UP000002221">
    <property type="component" value="Chromosome"/>
</dbReference>
<gene>
    <name evidence="1" type="ordered locus">Rmar_1018</name>
</gene>
<proteinExistence type="predicted"/>
<evidence type="ECO:0000313" key="2">
    <source>
        <dbReference type="Proteomes" id="UP000002221"/>
    </source>
</evidence>
<keyword evidence="2" id="KW-1185">Reference proteome</keyword>
<dbReference type="STRING" id="518766.Rmar_1018"/>